<gene>
    <name evidence="1" type="ORF">CWI32_13335</name>
</gene>
<sequence length="61" mass="7378">MILAIWMFPQKFFYSQTFPFIKGKLKGIYLLSDMRAVRFFSSKIVEKISQTPEFIWLKRQP</sequence>
<evidence type="ECO:0000313" key="1">
    <source>
        <dbReference type="EMBL" id="PJO74479.1"/>
    </source>
</evidence>
<accession>A0A2H9YPA1</accession>
<dbReference type="EMBL" id="PHRG01000010">
    <property type="protein sequence ID" value="PJO74479.1"/>
    <property type="molecule type" value="Genomic_DNA"/>
</dbReference>
<comment type="caution">
    <text evidence="1">The sequence shown here is derived from an EMBL/GenBank/DDBJ whole genome shotgun (WGS) entry which is preliminary data.</text>
</comment>
<dbReference type="Proteomes" id="UP000243446">
    <property type="component" value="Unassembled WGS sequence"/>
</dbReference>
<dbReference type="AlphaFoldDB" id="A0A2H9YPA1"/>
<proteinExistence type="predicted"/>
<reference evidence="1 2" key="1">
    <citation type="submission" date="2017-11" db="EMBL/GenBank/DDBJ databases">
        <title>Revising the taxonomy of the Acinetobacter lwoffii group: the description of Acinetobacter pseudolwoffii sp. nov. and emended description of Acinetobacter lwoffii.</title>
        <authorList>
            <person name="Nemec A."/>
            <person name="Radolfova-Krizova L."/>
        </authorList>
    </citation>
    <scope>NUCLEOTIDE SEQUENCE [LARGE SCALE GENOMIC DNA]</scope>
    <source>
        <strain evidence="1 2">ANC 5044</strain>
    </source>
</reference>
<evidence type="ECO:0000313" key="2">
    <source>
        <dbReference type="Proteomes" id="UP000243446"/>
    </source>
</evidence>
<protein>
    <submittedName>
        <fullName evidence="1">Uncharacterized protein</fullName>
    </submittedName>
</protein>
<name>A0A2H9YPA1_9GAMM</name>
<organism evidence="1 2">
    <name type="scientific">Acinetobacter pseudolwoffii</name>
    <dbReference type="NCBI Taxonomy" id="2053287"/>
    <lineage>
        <taxon>Bacteria</taxon>
        <taxon>Pseudomonadati</taxon>
        <taxon>Pseudomonadota</taxon>
        <taxon>Gammaproteobacteria</taxon>
        <taxon>Moraxellales</taxon>
        <taxon>Moraxellaceae</taxon>
        <taxon>Acinetobacter</taxon>
    </lineage>
</organism>